<accession>A0A139YB09</accession>
<sequence length="45" mass="5264">RRQEELCAMKRKYEASMKKRLDDLREAIAALESLEYPGPIQVQAK</sequence>
<name>A0A139YB09_TOXGO</name>
<evidence type="ECO:0000313" key="2">
    <source>
        <dbReference type="Proteomes" id="UP000074247"/>
    </source>
</evidence>
<comment type="caution">
    <text evidence="1">The sequence shown here is derived from an EMBL/GenBank/DDBJ whole genome shotgun (WGS) entry which is preliminary data.</text>
</comment>
<dbReference type="VEuPathDB" id="ToxoDB:TGARI_248640B"/>
<proteinExistence type="predicted"/>
<dbReference type="AlphaFoldDB" id="A0A139YB09"/>
<gene>
    <name evidence="1" type="ORF">TGARI_248640B</name>
</gene>
<protein>
    <submittedName>
        <fullName evidence="1">Regulator of chromosome condensation (RCC1) repeat-containing protein</fullName>
    </submittedName>
</protein>
<evidence type="ECO:0000313" key="1">
    <source>
        <dbReference type="EMBL" id="KYF49756.1"/>
    </source>
</evidence>
<dbReference type="EMBL" id="AGQS02003372">
    <property type="protein sequence ID" value="KYF49756.1"/>
    <property type="molecule type" value="Genomic_DNA"/>
</dbReference>
<reference evidence="1 2" key="1">
    <citation type="journal article" date="2016" name="Nat. Commun.">
        <title>Local admixture of amplified and diversified secreted pathogenesis determinants shapes mosaic Toxoplasma gondii genomes.</title>
        <authorList>
            <person name="Lorenzi H."/>
            <person name="Khan A."/>
            <person name="Behnke M.S."/>
            <person name="Namasivayam S."/>
            <person name="Swapna L.S."/>
            <person name="Hadjithomas M."/>
            <person name="Karamycheva S."/>
            <person name="Pinney D."/>
            <person name="Brunk B.P."/>
            <person name="Ajioka J.W."/>
            <person name="Ajzenberg D."/>
            <person name="Boothroyd J.C."/>
            <person name="Boyle J.P."/>
            <person name="Darde M.L."/>
            <person name="Diaz-Miranda M.A."/>
            <person name="Dubey J.P."/>
            <person name="Fritz H.M."/>
            <person name="Gennari S.M."/>
            <person name="Gregory B.D."/>
            <person name="Kim K."/>
            <person name="Saeij J.P."/>
            <person name="Su C."/>
            <person name="White M.W."/>
            <person name="Zhu X.Q."/>
            <person name="Howe D.K."/>
            <person name="Rosenthal B.M."/>
            <person name="Grigg M.E."/>
            <person name="Parkinson J."/>
            <person name="Liu L."/>
            <person name="Kissinger J.C."/>
            <person name="Roos D.S."/>
            <person name="Sibley L.D."/>
        </authorList>
    </citation>
    <scope>NUCLEOTIDE SEQUENCE [LARGE SCALE GENOMIC DNA]</scope>
    <source>
        <strain evidence="1 2">ARI</strain>
    </source>
</reference>
<dbReference type="Proteomes" id="UP000074247">
    <property type="component" value="Unassembled WGS sequence"/>
</dbReference>
<feature type="non-terminal residue" evidence="1">
    <location>
        <position position="1"/>
    </location>
</feature>
<feature type="non-terminal residue" evidence="1">
    <location>
        <position position="45"/>
    </location>
</feature>
<organism evidence="1 2">
    <name type="scientific">Toxoplasma gondii ARI</name>
    <dbReference type="NCBI Taxonomy" id="1074872"/>
    <lineage>
        <taxon>Eukaryota</taxon>
        <taxon>Sar</taxon>
        <taxon>Alveolata</taxon>
        <taxon>Apicomplexa</taxon>
        <taxon>Conoidasida</taxon>
        <taxon>Coccidia</taxon>
        <taxon>Eucoccidiorida</taxon>
        <taxon>Eimeriorina</taxon>
        <taxon>Sarcocystidae</taxon>
        <taxon>Toxoplasma</taxon>
    </lineage>
</organism>